<accession>A0A1F7IH33</accession>
<dbReference type="Proteomes" id="UP000179270">
    <property type="component" value="Unassembled WGS sequence"/>
</dbReference>
<organism evidence="1 2">
    <name type="scientific">Candidatus Roizmanbacteria bacterium RIFCSPLOWO2_01_FULL_35_13</name>
    <dbReference type="NCBI Taxonomy" id="1802055"/>
    <lineage>
        <taxon>Bacteria</taxon>
        <taxon>Candidatus Roizmaniibacteriota</taxon>
    </lineage>
</organism>
<dbReference type="Gene3D" id="2.60.40.10">
    <property type="entry name" value="Immunoglobulins"/>
    <property type="match status" value="1"/>
</dbReference>
<dbReference type="Pfam" id="PF09136">
    <property type="entry name" value="Glucodextran_B"/>
    <property type="match status" value="1"/>
</dbReference>
<gene>
    <name evidence="1" type="ORF">A3A74_00050</name>
</gene>
<name>A0A1F7IH33_9BACT</name>
<evidence type="ECO:0000313" key="2">
    <source>
        <dbReference type="Proteomes" id="UP000179270"/>
    </source>
</evidence>
<protein>
    <submittedName>
        <fullName evidence="1">Uncharacterized protein</fullName>
    </submittedName>
</protein>
<reference evidence="1 2" key="1">
    <citation type="journal article" date="2016" name="Nat. Commun.">
        <title>Thousands of microbial genomes shed light on interconnected biogeochemical processes in an aquifer system.</title>
        <authorList>
            <person name="Anantharaman K."/>
            <person name="Brown C.T."/>
            <person name="Hug L.A."/>
            <person name="Sharon I."/>
            <person name="Castelle C.J."/>
            <person name="Probst A.J."/>
            <person name="Thomas B.C."/>
            <person name="Singh A."/>
            <person name="Wilkins M.J."/>
            <person name="Karaoz U."/>
            <person name="Brodie E.L."/>
            <person name="Williams K.H."/>
            <person name="Hubbard S.S."/>
            <person name="Banfield J.F."/>
        </authorList>
    </citation>
    <scope>NUCLEOTIDE SEQUENCE [LARGE SCALE GENOMIC DNA]</scope>
</reference>
<dbReference type="InterPro" id="IPR013783">
    <property type="entry name" value="Ig-like_fold"/>
</dbReference>
<dbReference type="AlphaFoldDB" id="A0A1F7IH33"/>
<sequence length="202" mass="22967">MNKLGFIFVLLAFFLAGFFISKKNGQKINGDIEIDEILRATNSASFKITVASYIFDDLEFFINDKSVKKIRVEPSDFITELSGLKLGKNEVYILAKDSKTGSKMKSEEEYITYETTKPKLIISSPKDKETVYGDTVEIKGKTDPDSFVLINDQPVDYYKDGNFGTELKLDYGENKIKIFSQDLAGNHIRKTLTIIYMYTTLL</sequence>
<comment type="caution">
    <text evidence="1">The sequence shown here is derived from an EMBL/GenBank/DDBJ whole genome shotgun (WGS) entry which is preliminary data.</text>
</comment>
<evidence type="ECO:0000313" key="1">
    <source>
        <dbReference type="EMBL" id="OGK42684.1"/>
    </source>
</evidence>
<dbReference type="STRING" id="1802055.A3A74_00050"/>
<dbReference type="EMBL" id="MGAF01000005">
    <property type="protein sequence ID" value="OGK42684.1"/>
    <property type="molecule type" value="Genomic_DNA"/>
</dbReference>
<proteinExistence type="predicted"/>